<dbReference type="InterPro" id="IPR029063">
    <property type="entry name" value="SAM-dependent_MTases_sf"/>
</dbReference>
<dbReference type="FunCoup" id="A9V6W8">
    <property type="interactions" value="935"/>
</dbReference>
<comment type="caution">
    <text evidence="9">Lacks conserved residue(s) required for the propagation of feature annotation.</text>
</comment>
<evidence type="ECO:0000256" key="8">
    <source>
        <dbReference type="ARBA" id="ARBA00023242"/>
    </source>
</evidence>
<gene>
    <name evidence="10" type="ORF">MONBRDRAFT_27996</name>
</gene>
<feature type="binding site" evidence="9">
    <location>
        <position position="141"/>
    </location>
    <ligand>
        <name>S-adenosyl-L-methionine</name>
        <dbReference type="ChEBI" id="CHEBI:59789"/>
    </ligand>
</feature>
<dbReference type="GO" id="GO:0008176">
    <property type="term" value="F:tRNA (guanine(46)-N7)-methyltransferase activity"/>
    <property type="evidence" value="ECO:0000318"/>
    <property type="project" value="GO_Central"/>
</dbReference>
<comment type="subcellular location">
    <subcellularLocation>
        <location evidence="9">Nucleus</location>
    </subcellularLocation>
</comment>
<keyword evidence="2 9" id="KW-0820">tRNA-binding</keyword>
<dbReference type="InterPro" id="IPR003358">
    <property type="entry name" value="tRNA_(Gua-N-7)_MeTrfase_Trmb"/>
</dbReference>
<dbReference type="RefSeq" id="XP_001748453.1">
    <property type="nucleotide sequence ID" value="XM_001748401.1"/>
</dbReference>
<dbReference type="eggNOG" id="KOG3115">
    <property type="taxonomic scope" value="Eukaryota"/>
</dbReference>
<keyword evidence="3 9" id="KW-0489">Methyltransferase</keyword>
<name>A9V6W8_MONBE</name>
<dbReference type="SUPFAM" id="SSF53335">
    <property type="entry name" value="S-adenosyl-L-methionine-dependent methyltransferases"/>
    <property type="match status" value="1"/>
</dbReference>
<dbReference type="UniPathway" id="UPA00989"/>
<dbReference type="Proteomes" id="UP000001357">
    <property type="component" value="Unassembled WGS sequence"/>
</dbReference>
<dbReference type="HAMAP" id="MF_03055">
    <property type="entry name" value="tRNA_methyltr_TrmB_euk"/>
    <property type="match status" value="1"/>
</dbReference>
<dbReference type="GO" id="GO:0000049">
    <property type="term" value="F:tRNA binding"/>
    <property type="evidence" value="ECO:0007669"/>
    <property type="project" value="UniProtKB-UniRule"/>
</dbReference>
<reference evidence="10 11" key="1">
    <citation type="journal article" date="2008" name="Nature">
        <title>The genome of the choanoflagellate Monosiga brevicollis and the origin of metazoans.</title>
        <authorList>
            <consortium name="JGI Sequencing"/>
            <person name="King N."/>
            <person name="Westbrook M.J."/>
            <person name="Young S.L."/>
            <person name="Kuo A."/>
            <person name="Abedin M."/>
            <person name="Chapman J."/>
            <person name="Fairclough S."/>
            <person name="Hellsten U."/>
            <person name="Isogai Y."/>
            <person name="Letunic I."/>
            <person name="Marr M."/>
            <person name="Pincus D."/>
            <person name="Putnam N."/>
            <person name="Rokas A."/>
            <person name="Wright K.J."/>
            <person name="Zuzow R."/>
            <person name="Dirks W."/>
            <person name="Good M."/>
            <person name="Goodstein D."/>
            <person name="Lemons D."/>
            <person name="Li W."/>
            <person name="Lyons J.B."/>
            <person name="Morris A."/>
            <person name="Nichols S."/>
            <person name="Richter D.J."/>
            <person name="Salamov A."/>
            <person name="Bork P."/>
            <person name="Lim W.A."/>
            <person name="Manning G."/>
            <person name="Miller W.T."/>
            <person name="McGinnis W."/>
            <person name="Shapiro H."/>
            <person name="Tjian R."/>
            <person name="Grigoriev I.V."/>
            <person name="Rokhsar D."/>
        </authorList>
    </citation>
    <scope>NUCLEOTIDE SEQUENCE [LARGE SCALE GENOMIC DNA]</scope>
    <source>
        <strain evidence="11">MX1 / ATCC 50154</strain>
    </source>
</reference>
<dbReference type="GeneID" id="5893828"/>
<keyword evidence="11" id="KW-1185">Reference proteome</keyword>
<evidence type="ECO:0000256" key="2">
    <source>
        <dbReference type="ARBA" id="ARBA00022555"/>
    </source>
</evidence>
<evidence type="ECO:0000256" key="1">
    <source>
        <dbReference type="ARBA" id="ARBA00000142"/>
    </source>
</evidence>
<dbReference type="GO" id="GO:0043527">
    <property type="term" value="C:tRNA methyltransferase complex"/>
    <property type="evidence" value="ECO:0000318"/>
    <property type="project" value="GO_Central"/>
</dbReference>
<evidence type="ECO:0000256" key="3">
    <source>
        <dbReference type="ARBA" id="ARBA00022603"/>
    </source>
</evidence>
<keyword evidence="7 9" id="KW-0694">RNA-binding</keyword>
<dbReference type="EMBL" id="CH991564">
    <property type="protein sequence ID" value="EDQ86617.1"/>
    <property type="molecule type" value="Genomic_DNA"/>
</dbReference>
<dbReference type="PANTHER" id="PTHR23417">
    <property type="entry name" value="3-DEOXY-D-MANNO-OCTULOSONIC-ACID TRANSFERASE/TRNA GUANINE-N 7 - -METHYLTRANSFERASE"/>
    <property type="match status" value="1"/>
</dbReference>
<proteinExistence type="inferred from homology"/>
<sequence>MAGIVSSVTGLPQKRFYRQRAHSNPLADHVFVDPIKPVDGDWSPVYPIVAEPEHSHRRVEFLDVGCGYGGLLVELSGMFPETLMLGIEIRVKVADYVNDRIRALRIQEPGSYQNVGVIRTNAMKFLPNYFAKHQLSKMFFLYPDPHFKKKKHKWRIISDTLLDEYAYVLREGRTDPIVPKLYQSTEEGKKVYRNKAAGENHGDGDVRLAVFRRIARPTA</sequence>
<feature type="binding site" evidence="9">
    <location>
        <begin position="88"/>
        <end position="89"/>
    </location>
    <ligand>
        <name>S-adenosyl-L-methionine</name>
        <dbReference type="ChEBI" id="CHEBI:59789"/>
    </ligand>
</feature>
<dbReference type="PANTHER" id="PTHR23417:SF16">
    <property type="entry name" value="TRNA (GUANINE-N(7)-)-METHYLTRANSFERASE"/>
    <property type="match status" value="1"/>
</dbReference>
<comment type="catalytic activity">
    <reaction evidence="1 9">
        <text>guanosine(46) in tRNA + S-adenosyl-L-methionine = N(7)-methylguanosine(46) in tRNA + S-adenosyl-L-homocysteine</text>
        <dbReference type="Rhea" id="RHEA:42708"/>
        <dbReference type="Rhea" id="RHEA-COMP:10188"/>
        <dbReference type="Rhea" id="RHEA-COMP:10189"/>
        <dbReference type="ChEBI" id="CHEBI:57856"/>
        <dbReference type="ChEBI" id="CHEBI:59789"/>
        <dbReference type="ChEBI" id="CHEBI:74269"/>
        <dbReference type="ChEBI" id="CHEBI:74480"/>
        <dbReference type="EC" id="2.1.1.33"/>
    </reaction>
</comment>
<keyword evidence="6 9" id="KW-0819">tRNA processing</keyword>
<dbReference type="Gene3D" id="3.40.50.150">
    <property type="entry name" value="Vaccinia Virus protein VP39"/>
    <property type="match status" value="1"/>
</dbReference>
<dbReference type="Pfam" id="PF02390">
    <property type="entry name" value="Methyltransf_4"/>
    <property type="match status" value="1"/>
</dbReference>
<evidence type="ECO:0000313" key="11">
    <source>
        <dbReference type="Proteomes" id="UP000001357"/>
    </source>
</evidence>
<dbReference type="InParanoid" id="A9V6W8"/>
<comment type="similarity">
    <text evidence="9">Belongs to the class I-like SAM-binding methyltransferase superfamily. TrmB family.</text>
</comment>
<keyword evidence="8 9" id="KW-0539">Nucleus</keyword>
<dbReference type="OMA" id="LPNYFAK"/>
<dbReference type="GO" id="GO:0030488">
    <property type="term" value="P:tRNA methylation"/>
    <property type="evidence" value="ECO:0000318"/>
    <property type="project" value="GO_Central"/>
</dbReference>
<protein>
    <recommendedName>
        <fullName evidence="9">tRNA (guanine-N(7)-)-methyltransferase</fullName>
        <ecNumber evidence="9">2.1.1.33</ecNumber>
    </recommendedName>
    <alternativeName>
        <fullName evidence="9">tRNA (guanine(46)-N(7))-methyltransferase</fullName>
    </alternativeName>
    <alternativeName>
        <fullName evidence="9">tRNA(m7G46)-methyltransferase</fullName>
    </alternativeName>
</protein>
<dbReference type="STRING" id="81824.A9V6W8"/>
<dbReference type="InterPro" id="IPR025763">
    <property type="entry name" value="Trm8_euk"/>
</dbReference>
<dbReference type="EC" id="2.1.1.33" evidence="9"/>
<feature type="active site" evidence="9">
    <location>
        <position position="144"/>
    </location>
</feature>
<dbReference type="GO" id="GO:0036265">
    <property type="term" value="P:RNA (guanine-N7)-methylation"/>
    <property type="evidence" value="ECO:0000318"/>
    <property type="project" value="GO_Central"/>
</dbReference>
<comment type="pathway">
    <text evidence="9">tRNA modification; N(7)-methylguanine-tRNA biosynthesis.</text>
</comment>
<evidence type="ECO:0000256" key="9">
    <source>
        <dbReference type="HAMAP-Rule" id="MF_03055"/>
    </source>
</evidence>
<dbReference type="AlphaFoldDB" id="A9V6W8"/>
<comment type="function">
    <text evidence="9">Catalyzes the formation of N(7)-methylguanine at position 46 (m7G46) in tRNA.</text>
</comment>
<evidence type="ECO:0000256" key="5">
    <source>
        <dbReference type="ARBA" id="ARBA00022691"/>
    </source>
</evidence>
<feature type="binding site" evidence="9">
    <location>
        <position position="65"/>
    </location>
    <ligand>
        <name>S-adenosyl-L-methionine</name>
        <dbReference type="ChEBI" id="CHEBI:59789"/>
    </ligand>
</feature>
<evidence type="ECO:0000313" key="10">
    <source>
        <dbReference type="EMBL" id="EDQ86617.1"/>
    </source>
</evidence>
<evidence type="ECO:0000256" key="4">
    <source>
        <dbReference type="ARBA" id="ARBA00022679"/>
    </source>
</evidence>
<dbReference type="KEGG" id="mbr:MONBRDRAFT_27996"/>
<evidence type="ECO:0000256" key="7">
    <source>
        <dbReference type="ARBA" id="ARBA00022884"/>
    </source>
</evidence>
<keyword evidence="5 9" id="KW-0949">S-adenosyl-L-methionine</keyword>
<accession>A9V6W8</accession>
<feature type="binding site" evidence="9">
    <location>
        <begin position="121"/>
        <end position="122"/>
    </location>
    <ligand>
        <name>S-adenosyl-L-methionine</name>
        <dbReference type="ChEBI" id="CHEBI:59789"/>
    </ligand>
</feature>
<keyword evidence="4 9" id="KW-0808">Transferase</keyword>
<organism evidence="10 11">
    <name type="scientific">Monosiga brevicollis</name>
    <name type="common">Choanoflagellate</name>
    <dbReference type="NCBI Taxonomy" id="81824"/>
    <lineage>
        <taxon>Eukaryota</taxon>
        <taxon>Choanoflagellata</taxon>
        <taxon>Craspedida</taxon>
        <taxon>Salpingoecidae</taxon>
        <taxon>Monosiga</taxon>
    </lineage>
</organism>
<evidence type="ECO:0000256" key="6">
    <source>
        <dbReference type="ARBA" id="ARBA00022694"/>
    </source>
</evidence>
<dbReference type="PROSITE" id="PS51625">
    <property type="entry name" value="SAM_MT_TRMB"/>
    <property type="match status" value="1"/>
</dbReference>
<dbReference type="GO" id="GO:0005634">
    <property type="term" value="C:nucleus"/>
    <property type="evidence" value="ECO:0007669"/>
    <property type="project" value="UniProtKB-SubCell"/>
</dbReference>